<evidence type="ECO:0000256" key="2">
    <source>
        <dbReference type="SAM" id="Phobius"/>
    </source>
</evidence>
<dbReference type="AlphaFoldDB" id="A0A8K1CNC0"/>
<sequence length="277" mass="31297">MSLRAASQTTCVLRIDRRRSVKRPWHRLMDEIVVIHALTFVSDLERDVYDYRFALRACSRASQPSVAFPTTLVIARNDSAVHIGTFTVIETSRQPPQELPSEPVGEFLFVLPVVVMITIAFFAWVALKRDTRPANTSALLEVRHRSQTGIPSLSIDEDVDADYPECISVTSNEVSDVDKSLLMPDLPSYNDEVGWRQFFDAQIYRRPEPTPHTRPRPLLTRPSAGLRPRSRPTPAPQASTTQNHVSPTTKSPREQPKTAKSEVKTPSADEFGEFWQM</sequence>
<dbReference type="Proteomes" id="UP000794436">
    <property type="component" value="Unassembled WGS sequence"/>
</dbReference>
<evidence type="ECO:0000313" key="3">
    <source>
        <dbReference type="EMBL" id="TMW65423.1"/>
    </source>
</evidence>
<keyword evidence="2" id="KW-0812">Transmembrane</keyword>
<protein>
    <recommendedName>
        <fullName evidence="5">Transmembrane protein</fullName>
    </recommendedName>
</protein>
<evidence type="ECO:0000256" key="1">
    <source>
        <dbReference type="SAM" id="MobiDB-lite"/>
    </source>
</evidence>
<proteinExistence type="predicted"/>
<feature type="compositionally biased region" description="Basic and acidic residues" evidence="1">
    <location>
        <begin position="251"/>
        <end position="263"/>
    </location>
</feature>
<gene>
    <name evidence="3" type="ORF">Poli38472_008065</name>
</gene>
<keyword evidence="4" id="KW-1185">Reference proteome</keyword>
<comment type="caution">
    <text evidence="3">The sequence shown here is derived from an EMBL/GenBank/DDBJ whole genome shotgun (WGS) entry which is preliminary data.</text>
</comment>
<organism evidence="3 4">
    <name type="scientific">Pythium oligandrum</name>
    <name type="common">Mycoparasitic fungus</name>
    <dbReference type="NCBI Taxonomy" id="41045"/>
    <lineage>
        <taxon>Eukaryota</taxon>
        <taxon>Sar</taxon>
        <taxon>Stramenopiles</taxon>
        <taxon>Oomycota</taxon>
        <taxon>Peronosporomycetes</taxon>
        <taxon>Pythiales</taxon>
        <taxon>Pythiaceae</taxon>
        <taxon>Pythium</taxon>
    </lineage>
</organism>
<feature type="region of interest" description="Disordered" evidence="1">
    <location>
        <begin position="206"/>
        <end position="277"/>
    </location>
</feature>
<evidence type="ECO:0008006" key="5">
    <source>
        <dbReference type="Google" id="ProtNLM"/>
    </source>
</evidence>
<evidence type="ECO:0000313" key="4">
    <source>
        <dbReference type="Proteomes" id="UP000794436"/>
    </source>
</evidence>
<dbReference type="EMBL" id="SPLM01000037">
    <property type="protein sequence ID" value="TMW65423.1"/>
    <property type="molecule type" value="Genomic_DNA"/>
</dbReference>
<keyword evidence="2" id="KW-1133">Transmembrane helix</keyword>
<reference evidence="3" key="1">
    <citation type="submission" date="2019-03" db="EMBL/GenBank/DDBJ databases">
        <title>Long read genome sequence of the mycoparasitic Pythium oligandrum ATCC 38472 isolated from sugarbeet rhizosphere.</title>
        <authorList>
            <person name="Gaulin E."/>
        </authorList>
    </citation>
    <scope>NUCLEOTIDE SEQUENCE</scope>
    <source>
        <strain evidence="3">ATCC 38472_TT</strain>
    </source>
</reference>
<keyword evidence="2" id="KW-0472">Membrane</keyword>
<feature type="transmembrane region" description="Helical" evidence="2">
    <location>
        <begin position="107"/>
        <end position="127"/>
    </location>
</feature>
<feature type="compositionally biased region" description="Polar residues" evidence="1">
    <location>
        <begin position="236"/>
        <end position="250"/>
    </location>
</feature>
<name>A0A8K1CNC0_PYTOL</name>
<dbReference type="OrthoDB" id="167847at2759"/>
<accession>A0A8K1CNC0</accession>